<accession>A0ABD1ZSE4</accession>
<dbReference type="Gene3D" id="2.40.400.10">
    <property type="entry name" value="Acetoacetate decarboxylase-like"/>
    <property type="match status" value="1"/>
</dbReference>
<dbReference type="InterPro" id="IPR039343">
    <property type="entry name" value="NDX1-like"/>
</dbReference>
<keyword evidence="2" id="KW-1185">Reference proteome</keyword>
<dbReference type="AlphaFoldDB" id="A0ABD1ZSE4"/>
<proteinExistence type="predicted"/>
<organism evidence="1 2">
    <name type="scientific">Riccia fluitans</name>
    <dbReference type="NCBI Taxonomy" id="41844"/>
    <lineage>
        <taxon>Eukaryota</taxon>
        <taxon>Viridiplantae</taxon>
        <taxon>Streptophyta</taxon>
        <taxon>Embryophyta</taxon>
        <taxon>Marchantiophyta</taxon>
        <taxon>Marchantiopsida</taxon>
        <taxon>Marchantiidae</taxon>
        <taxon>Marchantiales</taxon>
        <taxon>Ricciaceae</taxon>
        <taxon>Riccia</taxon>
    </lineage>
</organism>
<dbReference type="Proteomes" id="UP001605036">
    <property type="component" value="Unassembled WGS sequence"/>
</dbReference>
<evidence type="ECO:0000313" key="1">
    <source>
        <dbReference type="EMBL" id="KAL2653771.1"/>
    </source>
</evidence>
<dbReference type="SUPFAM" id="SSF160104">
    <property type="entry name" value="Acetoacetate decarboxylase-like"/>
    <property type="match status" value="1"/>
</dbReference>
<sequence>MKDSANAGAVAGAAGEELRIRPYAAGPPWEFRGRALYQLHLVKADVARKVIPKELKLVEAFGHTLGGFFLAHYDDSPAGAFDEAVIIPGIVWNPPASCAWAGRVLVGSEEARDHGRKEVGLPSLAADFTYSARQVAKPPSPWWDVSSLLDKNVKIASLSRTSLDIVQKDRGESLPLCTMDGLPGNLMVSNVEGKKEKWTGPSVQLYLPNFSGKTREQPNLLKYSCRLNCRVSAVSPVRIVAPLANENSSEETKDILEVLTGKALVSIFFDRMNMSVEAPKVVDVKRLDQLQQAAQSSRPVPTAPSASAS</sequence>
<dbReference type="InterPro" id="IPR023375">
    <property type="entry name" value="ADC_dom_sf"/>
</dbReference>
<gene>
    <name evidence="1" type="ORF">R1flu_021899</name>
</gene>
<reference evidence="1 2" key="1">
    <citation type="submission" date="2024-09" db="EMBL/GenBank/DDBJ databases">
        <title>Chromosome-scale assembly of Riccia fluitans.</title>
        <authorList>
            <person name="Paukszto L."/>
            <person name="Sawicki J."/>
            <person name="Karawczyk K."/>
            <person name="Piernik-Szablinska J."/>
            <person name="Szczecinska M."/>
            <person name="Mazdziarz M."/>
        </authorList>
    </citation>
    <scope>NUCLEOTIDE SEQUENCE [LARGE SCALE GENOMIC DNA]</scope>
    <source>
        <strain evidence="1">Rf_01</strain>
        <tissue evidence="1">Aerial parts of the thallus</tissue>
    </source>
</reference>
<dbReference type="PANTHER" id="PTHR35467:SF2">
    <property type="entry name" value="PROTEIN NEOXANTHIN-DEFICIENT 1"/>
    <property type="match status" value="1"/>
</dbReference>
<dbReference type="EMBL" id="JBHFFA010000001">
    <property type="protein sequence ID" value="KAL2653771.1"/>
    <property type="molecule type" value="Genomic_DNA"/>
</dbReference>
<name>A0ABD1ZSE4_9MARC</name>
<comment type="caution">
    <text evidence="1">The sequence shown here is derived from an EMBL/GenBank/DDBJ whole genome shotgun (WGS) entry which is preliminary data.</text>
</comment>
<protein>
    <recommendedName>
        <fullName evidence="3">Acetoacetate decarboxylase</fullName>
    </recommendedName>
</protein>
<evidence type="ECO:0000313" key="2">
    <source>
        <dbReference type="Proteomes" id="UP001605036"/>
    </source>
</evidence>
<evidence type="ECO:0008006" key="3">
    <source>
        <dbReference type="Google" id="ProtNLM"/>
    </source>
</evidence>
<dbReference type="PANTHER" id="PTHR35467">
    <property type="match status" value="1"/>
</dbReference>